<dbReference type="EMBL" id="MBFT01000500">
    <property type="protein sequence ID" value="PVU90110.1"/>
    <property type="molecule type" value="Genomic_DNA"/>
</dbReference>
<sequence>MVRRSILALTFITVVTKVFGAAVPIKKQFDYGSPSNVPNEVPGSQTYAVQNEYAMAKNVTCGAIQADFSNPNALSLFNVEWCPQNAVVVGGQLELSLTSACGTTISYPQSMRTGKVEITLKIAPGSGVVTAIVLAGPAPSDEIDIEMVGKDLTTFQSMYFVRAQRVDQQAQFHTSPNPSAANLSTNYHKYGVELLDNAVNWYIDDVLVRTLSKTSDYSFPSNANLFRFGLWDGSNTSGWAGIVDWSAGPIKAYVKSISISPYC</sequence>
<evidence type="ECO:0000313" key="8">
    <source>
        <dbReference type="EMBL" id="PVU96283.1"/>
    </source>
</evidence>
<evidence type="ECO:0000313" key="6">
    <source>
        <dbReference type="EMBL" id="PVU90110.1"/>
    </source>
</evidence>
<dbReference type="SUPFAM" id="SSF49899">
    <property type="entry name" value="Concanavalin A-like lectins/glucanases"/>
    <property type="match status" value="1"/>
</dbReference>
<keyword evidence="2" id="KW-0378">Hydrolase</keyword>
<dbReference type="Gene3D" id="2.60.120.200">
    <property type="match status" value="1"/>
</dbReference>
<evidence type="ECO:0000256" key="2">
    <source>
        <dbReference type="ARBA" id="ARBA00022801"/>
    </source>
</evidence>
<dbReference type="EMBL" id="MBFT01000154">
    <property type="protein sequence ID" value="PVU96283.1"/>
    <property type="molecule type" value="Genomic_DNA"/>
</dbReference>
<keyword evidence="1 4" id="KW-0732">Signal</keyword>
<dbReference type="AlphaFoldDB" id="A0A2T9YGN1"/>
<dbReference type="GO" id="GO:0005975">
    <property type="term" value="P:carbohydrate metabolic process"/>
    <property type="evidence" value="ECO:0007669"/>
    <property type="project" value="InterPro"/>
</dbReference>
<keyword evidence="9" id="KW-1185">Reference proteome</keyword>
<dbReference type="Pfam" id="PF00722">
    <property type="entry name" value="Glyco_hydro_16"/>
    <property type="match status" value="1"/>
</dbReference>
<evidence type="ECO:0000259" key="5">
    <source>
        <dbReference type="PROSITE" id="PS51762"/>
    </source>
</evidence>
<keyword evidence="3" id="KW-0326">Glycosidase</keyword>
<dbReference type="EMBL" id="MBFT01000413">
    <property type="protein sequence ID" value="PVU91506.1"/>
    <property type="molecule type" value="Genomic_DNA"/>
</dbReference>
<evidence type="ECO:0000313" key="7">
    <source>
        <dbReference type="EMBL" id="PVU91506.1"/>
    </source>
</evidence>
<evidence type="ECO:0000313" key="9">
    <source>
        <dbReference type="Proteomes" id="UP000245699"/>
    </source>
</evidence>
<dbReference type="OrthoDB" id="4781at2759"/>
<dbReference type="GO" id="GO:0004553">
    <property type="term" value="F:hydrolase activity, hydrolyzing O-glycosyl compounds"/>
    <property type="evidence" value="ECO:0007669"/>
    <property type="project" value="InterPro"/>
</dbReference>
<comment type="caution">
    <text evidence="7">The sequence shown here is derived from an EMBL/GenBank/DDBJ whole genome shotgun (WGS) entry which is preliminary data.</text>
</comment>
<protein>
    <recommendedName>
        <fullName evidence="5">GH16 domain-containing protein</fullName>
    </recommendedName>
</protein>
<dbReference type="InterPro" id="IPR000757">
    <property type="entry name" value="Beta-glucanase-like"/>
</dbReference>
<proteinExistence type="predicted"/>
<organism evidence="7 9">
    <name type="scientific">Furculomyces boomerangus</name>
    <dbReference type="NCBI Taxonomy" id="61424"/>
    <lineage>
        <taxon>Eukaryota</taxon>
        <taxon>Fungi</taxon>
        <taxon>Fungi incertae sedis</taxon>
        <taxon>Zoopagomycota</taxon>
        <taxon>Kickxellomycotina</taxon>
        <taxon>Harpellomycetes</taxon>
        <taxon>Harpellales</taxon>
        <taxon>Harpellaceae</taxon>
        <taxon>Furculomyces</taxon>
    </lineage>
</organism>
<accession>A0A2T9YGN1</accession>
<dbReference type="PANTHER" id="PTHR10963">
    <property type="entry name" value="GLYCOSYL HYDROLASE-RELATED"/>
    <property type="match status" value="1"/>
</dbReference>
<reference evidence="7 9" key="1">
    <citation type="journal article" date="2018" name="MBio">
        <title>Comparative Genomics Reveals the Core Gene Toolbox for the Fungus-Insect Symbiosis.</title>
        <authorList>
            <person name="Wang Y."/>
            <person name="Stata M."/>
            <person name="Wang W."/>
            <person name="Stajich J.E."/>
            <person name="White M.M."/>
            <person name="Moncalvo J.M."/>
        </authorList>
    </citation>
    <scope>NUCLEOTIDE SEQUENCE [LARGE SCALE GENOMIC DNA]</scope>
    <source>
        <strain evidence="7 9">AUS-77-4</strain>
    </source>
</reference>
<gene>
    <name evidence="8" type="ORF">BB559_002446</name>
    <name evidence="7" type="ORF">BB559_004092</name>
    <name evidence="6" type="ORF">BB559_004780</name>
</gene>
<name>A0A2T9YGN1_9FUNG</name>
<dbReference type="PANTHER" id="PTHR10963:SF22">
    <property type="entry name" value="GLYCOSIDASE CRH2-RELATED"/>
    <property type="match status" value="1"/>
</dbReference>
<dbReference type="InterPro" id="IPR013320">
    <property type="entry name" value="ConA-like_dom_sf"/>
</dbReference>
<dbReference type="Proteomes" id="UP000245699">
    <property type="component" value="Unassembled WGS sequence"/>
</dbReference>
<evidence type="ECO:0000256" key="3">
    <source>
        <dbReference type="ARBA" id="ARBA00023295"/>
    </source>
</evidence>
<dbReference type="PROSITE" id="PS51762">
    <property type="entry name" value="GH16_2"/>
    <property type="match status" value="1"/>
</dbReference>
<evidence type="ECO:0000256" key="4">
    <source>
        <dbReference type="SAM" id="SignalP"/>
    </source>
</evidence>
<evidence type="ECO:0000256" key="1">
    <source>
        <dbReference type="ARBA" id="ARBA00022729"/>
    </source>
</evidence>
<feature type="chain" id="PRO_5033327094" description="GH16 domain-containing protein" evidence="4">
    <location>
        <begin position="21"/>
        <end position="263"/>
    </location>
</feature>
<feature type="signal peptide" evidence="4">
    <location>
        <begin position="1"/>
        <end position="20"/>
    </location>
</feature>
<feature type="domain" description="GH16" evidence="5">
    <location>
        <begin position="32"/>
        <end position="262"/>
    </location>
</feature>
<dbReference type="InterPro" id="IPR050546">
    <property type="entry name" value="Glycosyl_Hydrlase_16"/>
</dbReference>